<dbReference type="GO" id="GO:0006515">
    <property type="term" value="P:protein quality control for misfolded or incompletely synthesized proteins"/>
    <property type="evidence" value="ECO:0007669"/>
    <property type="project" value="UniProtKB-UniRule"/>
</dbReference>
<evidence type="ECO:0000256" key="14">
    <source>
        <dbReference type="SAM" id="MobiDB-lite"/>
    </source>
</evidence>
<dbReference type="NCBIfam" id="TIGR00763">
    <property type="entry name" value="lon"/>
    <property type="match status" value="1"/>
</dbReference>
<dbReference type="Gene3D" id="3.40.50.300">
    <property type="entry name" value="P-loop containing nucleotide triphosphate hydrolases"/>
    <property type="match status" value="1"/>
</dbReference>
<comment type="function">
    <text evidence="11">ATP-dependent serine protease that mediates the selective degradation of misfolded, unassembled or oxidatively damaged polypeptides as well as certain short-lived regulatory proteins in the mitochondrial matrix. May also have a chaperone function in the assembly of inner membrane protein complexes. Participates in the regulation of mitochondrial gene expression and in the maintenance of the integrity of the mitochondrial genome. Binds to mitochondrial DNA in a site-specific manner.</text>
</comment>
<accession>A0AAD9RPU5</accession>
<name>A0AAD9RPU5_9HYME</name>
<dbReference type="InterPro" id="IPR004815">
    <property type="entry name" value="Lon_bac/euk-typ"/>
</dbReference>
<dbReference type="Gene3D" id="1.10.8.60">
    <property type="match status" value="1"/>
</dbReference>
<dbReference type="EC" id="3.4.21.53" evidence="11"/>
<reference evidence="17" key="2">
    <citation type="journal article" date="2023" name="Commun. Biol.">
        <title>Intrasexual cuticular hydrocarbon dimorphism in a wasp sheds light on hydrocarbon biosynthesis genes in Hymenoptera.</title>
        <authorList>
            <person name="Moris V.C."/>
            <person name="Podsiadlowski L."/>
            <person name="Martin S."/>
            <person name="Oeyen J.P."/>
            <person name="Donath A."/>
            <person name="Petersen M."/>
            <person name="Wilbrandt J."/>
            <person name="Misof B."/>
            <person name="Liedtke D."/>
            <person name="Thamm M."/>
            <person name="Scheiner R."/>
            <person name="Schmitt T."/>
            <person name="Niehuis O."/>
        </authorList>
    </citation>
    <scope>NUCLEOTIDE SEQUENCE</scope>
    <source>
        <strain evidence="17">GBR_01_08_01A</strain>
    </source>
</reference>
<keyword evidence="3 11" id="KW-0547">Nucleotide-binding</keyword>
<evidence type="ECO:0000256" key="3">
    <source>
        <dbReference type="ARBA" id="ARBA00022741"/>
    </source>
</evidence>
<dbReference type="CDD" id="cd19500">
    <property type="entry name" value="RecA-like_Lon"/>
    <property type="match status" value="1"/>
</dbReference>
<dbReference type="PANTHER" id="PTHR43718:SF2">
    <property type="entry name" value="LON PROTEASE HOMOLOG, MITOCHONDRIAL"/>
    <property type="match status" value="1"/>
</dbReference>
<dbReference type="Pfam" id="PF02190">
    <property type="entry name" value="LON_substr_bdg"/>
    <property type="match status" value="1"/>
</dbReference>
<evidence type="ECO:0000313" key="17">
    <source>
        <dbReference type="EMBL" id="KAK2583649.1"/>
    </source>
</evidence>
<comment type="similarity">
    <text evidence="11 12 13">Belongs to the peptidase S16 family.</text>
</comment>
<sequence length="1004" mass="113539">MRCVTTIKSKLLPVFRHNAAISRSFYRNHRLETHNVLSVYIKPQFPRTELPNHSLGIFSRNIRNRRQCAAITSIRLFSTKKSDRDPPNESDGEQPEDYSATLPATVVVPEVWPHVPVIAISRNPVFPRFIKLIELSNPILIDLIRRKVKLNQPYVGIFLKKTEENEAEIVQNLDDIYSVGTFAQIHEVQDLGNRLRLVIMAHRRIKIVGQILEDVAAVKPVHDDSVISGKVSRRSVLRKKSEKIPGSTEKLEKVDSESTAESPVTDKPPIEEKPLDSSESTTTSDSQPILMVEVVNVTHEKFRQTEEIKALTQELIKTIRDIISMNPLYRESLQQMLHQGQRVVDNPVYLSDLGAALTGADAQELQQVLEEMDILKRLRLSLALLKKEYELSKLQQKIGREVEEKVKQQHRKYILHEQLKVIKKELGLEKDDKDAIEEKYREKIRQKIVPKPVMDVLDEELNKLSFLESHSSEFNVTRNYLDWLTSMPWGITSPENLNLQQAVEILDEDHYGMEDIKKRILEFIAVSQLKGSTQGKILCFHGPPGVGKTSIAKSIARALNREYFRFSVGGMTDVAEIKGHRRTYVGAMPGKVIQCLKKTQTENPLVLIDEVDKIGKGHQGDPASALLEMLDPEQNANFLDHYLDVPVDLSKVLFICTANVVDTIPEPLRDRMEMIEMSGYVAEEKLAIAKQYLIPQAMRDSGLNDTHINIQDNALSSLIKYYCRESGVRNLQKHIEKIHRKVAFKVVKKEIDKIDVMSSNLPDFVGKAVFTQDRMYEITPPGVVMGLAWTAMGGSTLFIETAIRKPTSPKKMEGTFESTGHLGDIMKESIHIAMTVAKNFLKQEDPSNTFLYDSHIHLHVPEGATPKDGPSAGVTIATALISLAKSQAIRQNVAMTGELSLTGKVLPVGGIKEKTIAAKRVDVKCIILPEENKKDYNDLPKYITDGLEKDKRLQLFAMTKQFLIFIFHLNDQHLCLVNMSLHENIALDIVYAKTDIFNDNGLLS</sequence>
<dbReference type="InterPro" id="IPR008269">
    <property type="entry name" value="Lon_proteolytic"/>
</dbReference>
<feature type="active site" evidence="11 12">
    <location>
        <position position="914"/>
    </location>
</feature>
<evidence type="ECO:0000256" key="9">
    <source>
        <dbReference type="ARBA" id="ARBA00023128"/>
    </source>
</evidence>
<dbReference type="InterPro" id="IPR003111">
    <property type="entry name" value="Lon_prtase_N"/>
</dbReference>
<dbReference type="GO" id="GO:0005759">
    <property type="term" value="C:mitochondrial matrix"/>
    <property type="evidence" value="ECO:0007669"/>
    <property type="project" value="UniProtKB-SubCell"/>
</dbReference>
<dbReference type="SMART" id="SM00382">
    <property type="entry name" value="AAA"/>
    <property type="match status" value="1"/>
</dbReference>
<dbReference type="SMART" id="SM00464">
    <property type="entry name" value="LON"/>
    <property type="match status" value="1"/>
</dbReference>
<evidence type="ECO:0000256" key="8">
    <source>
        <dbReference type="ARBA" id="ARBA00023125"/>
    </source>
</evidence>
<feature type="compositionally biased region" description="Low complexity" evidence="14">
    <location>
        <begin position="277"/>
        <end position="286"/>
    </location>
</feature>
<dbReference type="InterPro" id="IPR014721">
    <property type="entry name" value="Ribsml_uS5_D2-typ_fold_subgr"/>
</dbReference>
<keyword evidence="9 11" id="KW-0496">Mitochondrion</keyword>
<dbReference type="Gene3D" id="2.30.130.40">
    <property type="entry name" value="LON domain-like"/>
    <property type="match status" value="1"/>
</dbReference>
<comment type="caution">
    <text evidence="17">The sequence shown here is derived from an EMBL/GenBank/DDBJ whole genome shotgun (WGS) entry which is preliminary data.</text>
</comment>
<dbReference type="Gene3D" id="1.20.58.1480">
    <property type="match status" value="1"/>
</dbReference>
<dbReference type="FunFam" id="3.40.50.300:FF:000021">
    <property type="entry name" value="Lon protease homolog"/>
    <property type="match status" value="1"/>
</dbReference>
<dbReference type="InterPro" id="IPR046336">
    <property type="entry name" value="Lon_prtase_N_sf"/>
</dbReference>
<comment type="catalytic activity">
    <reaction evidence="10 11">
        <text>Hydrolysis of proteins in presence of ATP.</text>
        <dbReference type="EC" id="3.4.21.53"/>
    </reaction>
</comment>
<evidence type="ECO:0000256" key="2">
    <source>
        <dbReference type="ARBA" id="ARBA00022670"/>
    </source>
</evidence>
<dbReference type="Gene3D" id="1.20.5.5270">
    <property type="match status" value="1"/>
</dbReference>
<reference evidence="17" key="1">
    <citation type="submission" date="2021-08" db="EMBL/GenBank/DDBJ databases">
        <authorList>
            <person name="Misof B."/>
            <person name="Oliver O."/>
            <person name="Podsiadlowski L."/>
            <person name="Donath A."/>
            <person name="Peters R."/>
            <person name="Mayer C."/>
            <person name="Rust J."/>
            <person name="Gunkel S."/>
            <person name="Lesny P."/>
            <person name="Martin S."/>
            <person name="Oeyen J.P."/>
            <person name="Petersen M."/>
            <person name="Panagiotis P."/>
            <person name="Wilbrandt J."/>
            <person name="Tanja T."/>
        </authorList>
    </citation>
    <scope>NUCLEOTIDE SEQUENCE</scope>
    <source>
        <strain evidence="17">GBR_01_08_01A</strain>
        <tissue evidence="17">Thorax + abdomen</tissue>
    </source>
</reference>
<protein>
    <recommendedName>
        <fullName evidence="11">Lon protease homolog, mitochondrial</fullName>
        <ecNumber evidence="11">3.4.21.53</ecNumber>
    </recommendedName>
</protein>
<proteinExistence type="inferred from homology"/>
<dbReference type="GO" id="GO:0043565">
    <property type="term" value="F:sequence-specific DNA binding"/>
    <property type="evidence" value="ECO:0007669"/>
    <property type="project" value="UniProtKB-UniRule"/>
</dbReference>
<keyword evidence="7" id="KW-0809">Transit peptide</keyword>
<dbReference type="PROSITE" id="PS51786">
    <property type="entry name" value="LON_PROTEOLYTIC"/>
    <property type="match status" value="1"/>
</dbReference>
<feature type="active site" evidence="11 12">
    <location>
        <position position="871"/>
    </location>
</feature>
<dbReference type="HAMAP" id="MF_03120">
    <property type="entry name" value="lonm_euk"/>
    <property type="match status" value="1"/>
</dbReference>
<dbReference type="FunFam" id="2.30.130.40:FF:000004">
    <property type="entry name" value="Lon protease homolog, mitochondrial"/>
    <property type="match status" value="1"/>
</dbReference>
<dbReference type="SUPFAM" id="SSF54211">
    <property type="entry name" value="Ribosomal protein S5 domain 2-like"/>
    <property type="match status" value="1"/>
</dbReference>
<dbReference type="Pfam" id="PF05362">
    <property type="entry name" value="Lon_C"/>
    <property type="match status" value="1"/>
</dbReference>
<dbReference type="PANTHER" id="PTHR43718">
    <property type="entry name" value="LON PROTEASE"/>
    <property type="match status" value="1"/>
</dbReference>
<dbReference type="EMBL" id="JAIFRP010000030">
    <property type="protein sequence ID" value="KAK2583649.1"/>
    <property type="molecule type" value="Genomic_DNA"/>
</dbReference>
<dbReference type="InterPro" id="IPR015947">
    <property type="entry name" value="PUA-like_sf"/>
</dbReference>
<feature type="domain" description="Lon proteolytic" evidence="15">
    <location>
        <begin position="778"/>
        <end position="970"/>
    </location>
</feature>
<keyword evidence="4 11" id="KW-0378">Hydrolase</keyword>
<evidence type="ECO:0000256" key="1">
    <source>
        <dbReference type="ARBA" id="ARBA00004305"/>
    </source>
</evidence>
<evidence type="ECO:0000259" key="16">
    <source>
        <dbReference type="PROSITE" id="PS51787"/>
    </source>
</evidence>
<dbReference type="SUPFAM" id="SSF88697">
    <property type="entry name" value="PUA domain-like"/>
    <property type="match status" value="1"/>
</dbReference>
<dbReference type="Pfam" id="PF00004">
    <property type="entry name" value="AAA"/>
    <property type="match status" value="1"/>
</dbReference>
<dbReference type="GO" id="GO:0016887">
    <property type="term" value="F:ATP hydrolysis activity"/>
    <property type="evidence" value="ECO:0007669"/>
    <property type="project" value="UniProtKB-UniRule"/>
</dbReference>
<dbReference type="InterPro" id="IPR027065">
    <property type="entry name" value="Lon_Prtase"/>
</dbReference>
<evidence type="ECO:0000256" key="7">
    <source>
        <dbReference type="ARBA" id="ARBA00022946"/>
    </source>
</evidence>
<dbReference type="Proteomes" id="UP001258017">
    <property type="component" value="Unassembled WGS sequence"/>
</dbReference>
<evidence type="ECO:0000256" key="6">
    <source>
        <dbReference type="ARBA" id="ARBA00022840"/>
    </source>
</evidence>
<dbReference type="GO" id="GO:0051131">
    <property type="term" value="P:chaperone-mediated protein complex assembly"/>
    <property type="evidence" value="ECO:0007669"/>
    <property type="project" value="UniProtKB-UniRule"/>
</dbReference>
<dbReference type="GO" id="GO:0070407">
    <property type="term" value="P:oxidation-dependent protein catabolic process"/>
    <property type="evidence" value="ECO:0007669"/>
    <property type="project" value="UniProtKB-UniRule"/>
</dbReference>
<keyword evidence="18" id="KW-1185">Reference proteome</keyword>
<dbReference type="GO" id="GO:0004176">
    <property type="term" value="F:ATP-dependent peptidase activity"/>
    <property type="evidence" value="ECO:0007669"/>
    <property type="project" value="UniProtKB-UniRule"/>
</dbReference>
<evidence type="ECO:0000256" key="11">
    <source>
        <dbReference type="HAMAP-Rule" id="MF_03120"/>
    </source>
</evidence>
<keyword evidence="6 11" id="KW-0067">ATP-binding</keyword>
<dbReference type="InterPro" id="IPR027503">
    <property type="entry name" value="Lonm_euk"/>
</dbReference>
<dbReference type="InterPro" id="IPR054594">
    <property type="entry name" value="Lon_lid"/>
</dbReference>
<dbReference type="GO" id="GO:0003697">
    <property type="term" value="F:single-stranded DNA binding"/>
    <property type="evidence" value="ECO:0007669"/>
    <property type="project" value="TreeGrafter"/>
</dbReference>
<dbReference type="GO" id="GO:0034599">
    <property type="term" value="P:cellular response to oxidative stress"/>
    <property type="evidence" value="ECO:0007669"/>
    <property type="project" value="UniProtKB-UniRule"/>
</dbReference>
<evidence type="ECO:0000256" key="4">
    <source>
        <dbReference type="ARBA" id="ARBA00022801"/>
    </source>
</evidence>
<dbReference type="InterPro" id="IPR008268">
    <property type="entry name" value="Peptidase_S16_AS"/>
</dbReference>
<dbReference type="InterPro" id="IPR027417">
    <property type="entry name" value="P-loop_NTPase"/>
</dbReference>
<dbReference type="Gene3D" id="3.30.230.10">
    <property type="match status" value="1"/>
</dbReference>
<evidence type="ECO:0000256" key="13">
    <source>
        <dbReference type="RuleBase" id="RU000591"/>
    </source>
</evidence>
<dbReference type="FunFam" id="1.20.58.1480:FF:000002">
    <property type="entry name" value="Lon protease homolog, mitochondrial"/>
    <property type="match status" value="1"/>
</dbReference>
<feature type="domain" description="Lon N-terminal" evidence="16">
    <location>
        <begin position="115"/>
        <end position="389"/>
    </location>
</feature>
<gene>
    <name evidence="17" type="ORF">KPH14_009584</name>
</gene>
<evidence type="ECO:0000256" key="5">
    <source>
        <dbReference type="ARBA" id="ARBA00022825"/>
    </source>
</evidence>
<evidence type="ECO:0000256" key="12">
    <source>
        <dbReference type="PROSITE-ProRule" id="PRU01122"/>
    </source>
</evidence>
<comment type="subunit">
    <text evidence="11">Homohexamer or homoheptamer. Organized in a ring with a central cavity.</text>
</comment>
<dbReference type="GO" id="GO:0004252">
    <property type="term" value="F:serine-type endopeptidase activity"/>
    <property type="evidence" value="ECO:0007669"/>
    <property type="project" value="UniProtKB-UniRule"/>
</dbReference>
<feature type="binding site" evidence="11">
    <location>
        <begin position="542"/>
        <end position="549"/>
    </location>
    <ligand>
        <name>ATP</name>
        <dbReference type="ChEBI" id="CHEBI:30616"/>
    </ligand>
</feature>
<dbReference type="PRINTS" id="PR00830">
    <property type="entry name" value="ENDOLAPTASE"/>
</dbReference>
<keyword evidence="8 11" id="KW-0238">DNA-binding</keyword>
<dbReference type="InterPro" id="IPR003959">
    <property type="entry name" value="ATPase_AAA_core"/>
</dbReference>
<keyword evidence="5 11" id="KW-0720">Serine protease</keyword>
<dbReference type="PROSITE" id="PS51787">
    <property type="entry name" value="LON_N"/>
    <property type="match status" value="1"/>
</dbReference>
<dbReference type="FunFam" id="1.10.8.60:FF:000043">
    <property type="entry name" value="Lon protease homolog, mitochondrial"/>
    <property type="match status" value="1"/>
</dbReference>
<feature type="region of interest" description="Disordered" evidence="14">
    <location>
        <begin position="238"/>
        <end position="286"/>
    </location>
</feature>
<dbReference type="SUPFAM" id="SSF52540">
    <property type="entry name" value="P-loop containing nucleoside triphosphate hydrolases"/>
    <property type="match status" value="1"/>
</dbReference>
<dbReference type="Pfam" id="PF22667">
    <property type="entry name" value="Lon_lid"/>
    <property type="match status" value="1"/>
</dbReference>
<dbReference type="FunFam" id="3.30.230.10:FF:000015">
    <property type="entry name" value="Lon protease homolog, mitochondrial"/>
    <property type="match status" value="1"/>
</dbReference>
<dbReference type="GO" id="GO:0007005">
    <property type="term" value="P:mitochondrion organization"/>
    <property type="evidence" value="ECO:0007669"/>
    <property type="project" value="TreeGrafter"/>
</dbReference>
<comment type="subcellular location">
    <subcellularLocation>
        <location evidence="1 11">Mitochondrion matrix</location>
    </subcellularLocation>
</comment>
<evidence type="ECO:0000256" key="10">
    <source>
        <dbReference type="ARBA" id="ARBA00050665"/>
    </source>
</evidence>
<dbReference type="GO" id="GO:0005524">
    <property type="term" value="F:ATP binding"/>
    <property type="evidence" value="ECO:0007669"/>
    <property type="project" value="UniProtKB-UniRule"/>
</dbReference>
<organism evidence="17 18">
    <name type="scientific">Odynerus spinipes</name>
    <dbReference type="NCBI Taxonomy" id="1348599"/>
    <lineage>
        <taxon>Eukaryota</taxon>
        <taxon>Metazoa</taxon>
        <taxon>Ecdysozoa</taxon>
        <taxon>Arthropoda</taxon>
        <taxon>Hexapoda</taxon>
        <taxon>Insecta</taxon>
        <taxon>Pterygota</taxon>
        <taxon>Neoptera</taxon>
        <taxon>Endopterygota</taxon>
        <taxon>Hymenoptera</taxon>
        <taxon>Apocrita</taxon>
        <taxon>Aculeata</taxon>
        <taxon>Vespoidea</taxon>
        <taxon>Vespidae</taxon>
        <taxon>Eumeninae</taxon>
        <taxon>Odynerus</taxon>
    </lineage>
</organism>
<keyword evidence="2 11" id="KW-0645">Protease</keyword>
<dbReference type="InterPro" id="IPR020568">
    <property type="entry name" value="Ribosomal_Su5_D2-typ_SF"/>
</dbReference>
<dbReference type="AlphaFoldDB" id="A0AAD9RPU5"/>
<evidence type="ECO:0000313" key="18">
    <source>
        <dbReference type="Proteomes" id="UP001258017"/>
    </source>
</evidence>
<dbReference type="InterPro" id="IPR003593">
    <property type="entry name" value="AAA+_ATPase"/>
</dbReference>
<dbReference type="FunFam" id="1.20.5.5270:FF:000001">
    <property type="entry name" value="Lon protease homolog, mitochondrial"/>
    <property type="match status" value="1"/>
</dbReference>
<evidence type="ECO:0000259" key="15">
    <source>
        <dbReference type="PROSITE" id="PS51786"/>
    </source>
</evidence>
<dbReference type="PROSITE" id="PS01046">
    <property type="entry name" value="LON_SER"/>
    <property type="match status" value="1"/>
</dbReference>